<keyword evidence="8" id="KW-0175">Coiled coil</keyword>
<dbReference type="GO" id="GO:0009279">
    <property type="term" value="C:cell outer membrane"/>
    <property type="evidence" value="ECO:0007669"/>
    <property type="project" value="UniProtKB-SubCell"/>
</dbReference>
<evidence type="ECO:0000313" key="11">
    <source>
        <dbReference type="Proteomes" id="UP000001964"/>
    </source>
</evidence>
<keyword evidence="9" id="KW-0732">Signal</keyword>
<dbReference type="PANTHER" id="PTHR30026">
    <property type="entry name" value="OUTER MEMBRANE PROTEIN TOLC"/>
    <property type="match status" value="1"/>
</dbReference>
<evidence type="ECO:0000256" key="6">
    <source>
        <dbReference type="ARBA" id="ARBA00023136"/>
    </source>
</evidence>
<evidence type="ECO:0000256" key="8">
    <source>
        <dbReference type="SAM" id="Coils"/>
    </source>
</evidence>
<dbReference type="GO" id="GO:1990281">
    <property type="term" value="C:efflux pump complex"/>
    <property type="evidence" value="ECO:0007669"/>
    <property type="project" value="TreeGrafter"/>
</dbReference>
<dbReference type="HOGENOM" id="CLU_615099_0_0_5"/>
<dbReference type="eggNOG" id="COG1538">
    <property type="taxonomic scope" value="Bacteria"/>
</dbReference>
<sequence precursor="true">MKFNCVSRTRPLSIGIVLCALAGLTGHAAAQPDSCLSFETALLLAAERAPEVAGAAARQDEAAADYREAESLRLPQVSTFGRTASGDSGLTGSQIENQVGVRLSQRLYDFGDSHYAMAAASRSIDQRAHELRTQQIDASSRLADAYLTHLEADAMINVIAERRDYFDRQRVAVEALLETGGATRADRAQIAAQLAEAEADALELSFMRERAGTRIREYTGYAPGALCDANAVADDLARALDGVTTVHDAVDLTLTQNPGIAAQAEAVRVLDAQRERARRSRMPVIEAVGIASYVYDDFSETWDARDRVGIDVSVPLYTGDALRARSDRAVARLEQEESGLRSLQRQLREQAEIVFRRSMSLQAQLVRREAVARSQFEYFDAVSGEFDYGLGTLPDLIDARLAYERAELDVIGARFSLLRQRLELLGLTARMPRPRSETERAHEVP</sequence>
<evidence type="ECO:0000256" key="3">
    <source>
        <dbReference type="ARBA" id="ARBA00022448"/>
    </source>
</evidence>
<accession>Q0ALR3</accession>
<evidence type="ECO:0000256" key="7">
    <source>
        <dbReference type="ARBA" id="ARBA00023237"/>
    </source>
</evidence>
<dbReference type="AlphaFoldDB" id="Q0ALR3"/>
<organism evidence="10 11">
    <name type="scientific">Maricaulis maris (strain MCS10)</name>
    <name type="common">Caulobacter maris</name>
    <dbReference type="NCBI Taxonomy" id="394221"/>
    <lineage>
        <taxon>Bacteria</taxon>
        <taxon>Pseudomonadati</taxon>
        <taxon>Pseudomonadota</taxon>
        <taxon>Alphaproteobacteria</taxon>
        <taxon>Maricaulales</taxon>
        <taxon>Maricaulaceae</taxon>
        <taxon>Maricaulis</taxon>
    </lineage>
</organism>
<dbReference type="PANTHER" id="PTHR30026:SF20">
    <property type="entry name" value="OUTER MEMBRANE PROTEIN TOLC"/>
    <property type="match status" value="1"/>
</dbReference>
<dbReference type="GO" id="GO:0015562">
    <property type="term" value="F:efflux transmembrane transporter activity"/>
    <property type="evidence" value="ECO:0007669"/>
    <property type="project" value="InterPro"/>
</dbReference>
<comment type="similarity">
    <text evidence="2">Belongs to the outer membrane factor (OMF) (TC 1.B.17) family.</text>
</comment>
<keyword evidence="5" id="KW-0812">Transmembrane</keyword>
<dbReference type="InterPro" id="IPR051906">
    <property type="entry name" value="TolC-like"/>
</dbReference>
<feature type="signal peptide" evidence="9">
    <location>
        <begin position="1"/>
        <end position="30"/>
    </location>
</feature>
<protein>
    <submittedName>
        <fullName evidence="10">Outer membrane efflux protein</fullName>
    </submittedName>
</protein>
<reference evidence="10 11" key="1">
    <citation type="submission" date="2006-08" db="EMBL/GenBank/DDBJ databases">
        <title>Complete sequence of Maricaulis maris MCS10.</title>
        <authorList>
            <consortium name="US DOE Joint Genome Institute"/>
            <person name="Copeland A."/>
            <person name="Lucas S."/>
            <person name="Lapidus A."/>
            <person name="Barry K."/>
            <person name="Detter J.C."/>
            <person name="Glavina del Rio T."/>
            <person name="Hammon N."/>
            <person name="Israni S."/>
            <person name="Dalin E."/>
            <person name="Tice H."/>
            <person name="Pitluck S."/>
            <person name="Saunders E."/>
            <person name="Brettin T."/>
            <person name="Bruce D."/>
            <person name="Han C."/>
            <person name="Tapia R."/>
            <person name="Gilna P."/>
            <person name="Schmutz J."/>
            <person name="Larimer F."/>
            <person name="Land M."/>
            <person name="Hauser L."/>
            <person name="Kyrpides N."/>
            <person name="Mikhailova N."/>
            <person name="Viollier P."/>
            <person name="Stephens C."/>
            <person name="Richardson P."/>
        </authorList>
    </citation>
    <scope>NUCLEOTIDE SEQUENCE [LARGE SCALE GENOMIC DNA]</scope>
    <source>
        <strain evidence="10 11">MCS10</strain>
    </source>
</reference>
<evidence type="ECO:0000313" key="10">
    <source>
        <dbReference type="EMBL" id="ABI66780.1"/>
    </source>
</evidence>
<dbReference type="EMBL" id="CP000449">
    <property type="protein sequence ID" value="ABI66780.1"/>
    <property type="molecule type" value="Genomic_DNA"/>
</dbReference>
<evidence type="ECO:0000256" key="4">
    <source>
        <dbReference type="ARBA" id="ARBA00022452"/>
    </source>
</evidence>
<proteinExistence type="inferred from homology"/>
<dbReference type="Pfam" id="PF02321">
    <property type="entry name" value="OEP"/>
    <property type="match status" value="2"/>
</dbReference>
<dbReference type="SUPFAM" id="SSF56954">
    <property type="entry name" value="Outer membrane efflux proteins (OEP)"/>
    <property type="match status" value="1"/>
</dbReference>
<dbReference type="STRING" id="394221.Mmar10_2494"/>
<keyword evidence="3" id="KW-0813">Transport</keyword>
<keyword evidence="7" id="KW-0998">Cell outer membrane</keyword>
<dbReference type="GO" id="GO:0015288">
    <property type="term" value="F:porin activity"/>
    <property type="evidence" value="ECO:0007669"/>
    <property type="project" value="TreeGrafter"/>
</dbReference>
<dbReference type="Proteomes" id="UP000001964">
    <property type="component" value="Chromosome"/>
</dbReference>
<evidence type="ECO:0000256" key="1">
    <source>
        <dbReference type="ARBA" id="ARBA00004442"/>
    </source>
</evidence>
<evidence type="ECO:0000256" key="9">
    <source>
        <dbReference type="SAM" id="SignalP"/>
    </source>
</evidence>
<name>Q0ALR3_MARMM</name>
<evidence type="ECO:0000256" key="2">
    <source>
        <dbReference type="ARBA" id="ARBA00007613"/>
    </source>
</evidence>
<keyword evidence="6" id="KW-0472">Membrane</keyword>
<comment type="subcellular location">
    <subcellularLocation>
        <location evidence="1">Cell outer membrane</location>
    </subcellularLocation>
</comment>
<keyword evidence="11" id="KW-1185">Reference proteome</keyword>
<dbReference type="KEGG" id="mmr:Mmar10_2494"/>
<gene>
    <name evidence="10" type="ordered locus">Mmar10_2494</name>
</gene>
<keyword evidence="4" id="KW-1134">Transmembrane beta strand</keyword>
<evidence type="ECO:0000256" key="5">
    <source>
        <dbReference type="ARBA" id="ARBA00022692"/>
    </source>
</evidence>
<feature type="chain" id="PRO_5004168529" evidence="9">
    <location>
        <begin position="31"/>
        <end position="445"/>
    </location>
</feature>
<dbReference type="RefSeq" id="WP_011644424.1">
    <property type="nucleotide sequence ID" value="NC_008347.1"/>
</dbReference>
<dbReference type="Gene3D" id="1.20.1600.10">
    <property type="entry name" value="Outer membrane efflux proteins (OEP)"/>
    <property type="match status" value="1"/>
</dbReference>
<dbReference type="InterPro" id="IPR003423">
    <property type="entry name" value="OMP_efflux"/>
</dbReference>
<feature type="coiled-coil region" evidence="8">
    <location>
        <begin position="326"/>
        <end position="353"/>
    </location>
</feature>